<organism evidence="2 3">
    <name type="scientific">Corynebacterium xerosis</name>
    <dbReference type="NCBI Taxonomy" id="1725"/>
    <lineage>
        <taxon>Bacteria</taxon>
        <taxon>Bacillati</taxon>
        <taxon>Actinomycetota</taxon>
        <taxon>Actinomycetes</taxon>
        <taxon>Mycobacteriales</taxon>
        <taxon>Corynebacteriaceae</taxon>
        <taxon>Corynebacterium</taxon>
    </lineage>
</organism>
<feature type="signal peptide" evidence="1">
    <location>
        <begin position="1"/>
        <end position="23"/>
    </location>
</feature>
<keyword evidence="1" id="KW-0732">Signal</keyword>
<name>A0A7X9SXM9_9CORY</name>
<comment type="caution">
    <text evidence="2">The sequence shown here is derived from an EMBL/GenBank/DDBJ whole genome shotgun (WGS) entry which is preliminary data.</text>
</comment>
<sequence length="196" mass="21793">MRMRKAGAVLAALAMLAVGGCSRFEPTMEDEGFTQPTPTMTRPDWQNPYGPGWEQLVGAPPEKVATAALEKLCSFTPAEHEEATAYRRLDGVVTPQLWKRMSDDPRAVVTGMPLRDWDQWARAGGGQRVTVAIDDEIHPPDTESRWQRKASCRRQLDGFPGVFVDGYVVGVSKTGGQWKLSDLQYMTTTYTNEATR</sequence>
<feature type="chain" id="PRO_5038417024" description="Lipoprotein" evidence="1">
    <location>
        <begin position="24"/>
        <end position="196"/>
    </location>
</feature>
<accession>A0A7X9SXM9</accession>
<evidence type="ECO:0000313" key="3">
    <source>
        <dbReference type="Proteomes" id="UP000589552"/>
    </source>
</evidence>
<dbReference type="AlphaFoldDB" id="A0A7X9SXM9"/>
<gene>
    <name evidence="2" type="ORF">HF852_10245</name>
</gene>
<dbReference type="EMBL" id="JABAGA010000006">
    <property type="protein sequence ID" value="NMF09969.1"/>
    <property type="molecule type" value="Genomic_DNA"/>
</dbReference>
<evidence type="ECO:0000313" key="2">
    <source>
        <dbReference type="EMBL" id="NMF09969.1"/>
    </source>
</evidence>
<reference evidence="2 3" key="1">
    <citation type="submission" date="2020-04" db="EMBL/GenBank/DDBJ databases">
        <authorList>
            <person name="Hitch T.C.A."/>
            <person name="Wylensek D."/>
            <person name="Clavel T."/>
        </authorList>
    </citation>
    <scope>NUCLEOTIDE SEQUENCE [LARGE SCALE GENOMIC DNA]</scope>
    <source>
        <strain evidence="2 3">BL-383-APC-2I</strain>
    </source>
</reference>
<dbReference type="Proteomes" id="UP000589552">
    <property type="component" value="Unassembled WGS sequence"/>
</dbReference>
<evidence type="ECO:0008006" key="4">
    <source>
        <dbReference type="Google" id="ProtNLM"/>
    </source>
</evidence>
<protein>
    <recommendedName>
        <fullName evidence="4">Lipoprotein</fullName>
    </recommendedName>
</protein>
<proteinExistence type="predicted"/>
<dbReference type="RefSeq" id="WP_168938176.1">
    <property type="nucleotide sequence ID" value="NZ_JABAGA010000006.1"/>
</dbReference>
<evidence type="ECO:0000256" key="1">
    <source>
        <dbReference type="SAM" id="SignalP"/>
    </source>
</evidence>
<dbReference type="PROSITE" id="PS51257">
    <property type="entry name" value="PROKAR_LIPOPROTEIN"/>
    <property type="match status" value="1"/>
</dbReference>